<dbReference type="Proteomes" id="UP001629113">
    <property type="component" value="Unassembled WGS sequence"/>
</dbReference>
<dbReference type="PROSITE" id="PS00820">
    <property type="entry name" value="GLUCOAMYLASE"/>
    <property type="match status" value="1"/>
</dbReference>
<dbReference type="PIRSF" id="PIRSF001031">
    <property type="entry name" value="Glu-a-glcsd_SBD"/>
    <property type="match status" value="1"/>
</dbReference>
<evidence type="ECO:0000256" key="7">
    <source>
        <dbReference type="ARBA" id="ARBA00023295"/>
    </source>
</evidence>
<protein>
    <recommendedName>
        <fullName evidence="9">Glucoamylase</fullName>
        <ecNumber evidence="9">3.2.1.3</ecNumber>
    </recommendedName>
    <alternativeName>
        <fullName evidence="9">1,4-alpha-D-glucan glucohydrolase</fullName>
    </alternativeName>
    <alternativeName>
        <fullName evidence="9">Glucan 1,4-alpha-glucosidase</fullName>
    </alternativeName>
</protein>
<evidence type="ECO:0000313" key="12">
    <source>
        <dbReference type="Proteomes" id="UP001629113"/>
    </source>
</evidence>
<evidence type="ECO:0000259" key="10">
    <source>
        <dbReference type="PROSITE" id="PS51166"/>
    </source>
</evidence>
<dbReference type="InterPro" id="IPR013783">
    <property type="entry name" value="Ig-like_fold"/>
</dbReference>
<dbReference type="InterPro" id="IPR046966">
    <property type="entry name" value="Glucoamylase_active_site"/>
</dbReference>
<evidence type="ECO:0000256" key="4">
    <source>
        <dbReference type="ARBA" id="ARBA00022801"/>
    </source>
</evidence>
<dbReference type="PANTHER" id="PTHR31616">
    <property type="entry name" value="TREHALASE"/>
    <property type="match status" value="1"/>
</dbReference>
<dbReference type="InterPro" id="IPR002044">
    <property type="entry name" value="CBM20"/>
</dbReference>
<keyword evidence="5" id="KW-0325">Glycoprotein</keyword>
<dbReference type="InterPro" id="IPR012341">
    <property type="entry name" value="6hp_glycosidase-like_sf"/>
</dbReference>
<keyword evidence="7 9" id="KW-0326">Glycosidase</keyword>
<accession>A0ABR4P9K8</accession>
<dbReference type="InterPro" id="IPR008291">
    <property type="entry name" value="Glucoamylase_SBD"/>
</dbReference>
<keyword evidence="6 9" id="KW-0119">Carbohydrate metabolism</keyword>
<evidence type="ECO:0000256" key="5">
    <source>
        <dbReference type="ARBA" id="ARBA00023180"/>
    </source>
</evidence>
<dbReference type="PRINTS" id="PR00736">
    <property type="entry name" value="GLHYDRLASE15"/>
</dbReference>
<evidence type="ECO:0000256" key="6">
    <source>
        <dbReference type="ARBA" id="ARBA00023277"/>
    </source>
</evidence>
<dbReference type="EC" id="3.2.1.3" evidence="9"/>
<feature type="domain" description="CBM20" evidence="10">
    <location>
        <begin position="538"/>
        <end position="645"/>
    </location>
</feature>
<proteinExistence type="inferred from homology"/>
<comment type="similarity">
    <text evidence="2 9">Belongs to the glycosyl hydrolase 15 family.</text>
</comment>
<dbReference type="SUPFAM" id="SSF48208">
    <property type="entry name" value="Six-hairpin glycosidases"/>
    <property type="match status" value="1"/>
</dbReference>
<dbReference type="EMBL" id="JBFCZG010000007">
    <property type="protein sequence ID" value="KAL3420003.1"/>
    <property type="molecule type" value="Genomic_DNA"/>
</dbReference>
<evidence type="ECO:0000256" key="8">
    <source>
        <dbReference type="ARBA" id="ARBA00023326"/>
    </source>
</evidence>
<dbReference type="PROSITE" id="PS51166">
    <property type="entry name" value="CBM20"/>
    <property type="match status" value="1"/>
</dbReference>
<keyword evidence="4 9" id="KW-0378">Hydrolase</keyword>
<dbReference type="Pfam" id="PF00723">
    <property type="entry name" value="Glyco_hydro_15"/>
    <property type="match status" value="1"/>
</dbReference>
<dbReference type="Pfam" id="PF00686">
    <property type="entry name" value="CBM_20"/>
    <property type="match status" value="1"/>
</dbReference>
<dbReference type="InterPro" id="IPR008928">
    <property type="entry name" value="6-hairpin_glycosidase_sf"/>
</dbReference>
<dbReference type="InterPro" id="IPR000165">
    <property type="entry name" value="Glucoamylase"/>
</dbReference>
<dbReference type="Gene3D" id="2.60.40.10">
    <property type="entry name" value="Immunoglobulins"/>
    <property type="match status" value="1"/>
</dbReference>
<evidence type="ECO:0000256" key="1">
    <source>
        <dbReference type="ARBA" id="ARBA00001863"/>
    </source>
</evidence>
<evidence type="ECO:0000256" key="3">
    <source>
        <dbReference type="ARBA" id="ARBA00022729"/>
    </source>
</evidence>
<evidence type="ECO:0000256" key="9">
    <source>
        <dbReference type="PIRNR" id="PIRNR001031"/>
    </source>
</evidence>
<comment type="catalytic activity">
    <reaction evidence="1 9">
        <text>Hydrolysis of terminal (1-&gt;4)-linked alpha-D-glucose residues successively from non-reducing ends of the chains with release of beta-D-glucose.</text>
        <dbReference type="EC" id="3.2.1.3"/>
    </reaction>
</comment>
<gene>
    <name evidence="11" type="ORF">PVAG01_08502</name>
</gene>
<keyword evidence="3" id="KW-0732">Signal</keyword>
<evidence type="ECO:0000256" key="2">
    <source>
        <dbReference type="ARBA" id="ARBA00006188"/>
    </source>
</evidence>
<dbReference type="InterPro" id="IPR011613">
    <property type="entry name" value="GH15-like"/>
</dbReference>
<comment type="caution">
    <text evidence="11">The sequence shown here is derived from an EMBL/GenBank/DDBJ whole genome shotgun (WGS) entry which is preliminary data.</text>
</comment>
<dbReference type="SUPFAM" id="SSF49452">
    <property type="entry name" value="Starch-binding domain-like"/>
    <property type="match status" value="1"/>
</dbReference>
<dbReference type="PANTHER" id="PTHR31616:SF12">
    <property type="entry name" value="GLUCOAMYLASE"/>
    <property type="match status" value="1"/>
</dbReference>
<keyword evidence="12" id="KW-1185">Reference proteome</keyword>
<evidence type="ECO:0000313" key="11">
    <source>
        <dbReference type="EMBL" id="KAL3420003.1"/>
    </source>
</evidence>
<keyword evidence="8 9" id="KW-0624">Polysaccharide degradation</keyword>
<sequence length="657" mass="70774">MGPMGFLLVPSRVASVASNSRSGSRIGLFAMHLLSLPSALKVVSAAPLLLCCSSVVLAAPGTLHSRDVSSFIAVERPFALQSALNNIGPNGSAVPGAGAGFVVASPSKVDPDYFFTWSRDAALTLKMIVDEFIFGNQALQPYIEDYLRSQAVLQTVSNPSGTFLPSGLGLGEPKYQVDGTRFNGAWGRPQRDGPALRATALITYSNYLIKNGQSKYVKTVIWPVISNDLSYVGQYWNQTGFDLWEEINGSSFFTLQQQHKSLVEGSLLAQAIGVTCTGCDQAPQVLCFLQNFWNGKYIDANINVDDGRTGLDGNTILGSIAAFDIDAYCDSPTFQPCHSKSLATFKEVIDSFRKAYAINAGIPKNQGVAVGRYTEDVYFNGNPWYLITVGAAEFLYDAVAQWKARHNLVVDGISLAFFKDLYPEVEVRKYNSGNENSPFAKIMDAVTAYADSFVAVAQKYTPADGSLSEQFDRATGAPLSARDLTWSYAAFVTMAERRAGQYPETWGVRKVAPAPATCAGSSTLGVYVPATAAGAPNVTTFCTVNIRLEVNASTYFGENLYVVGNTTDLGNWDLASSQPLNPGLYTAARPLWYADLQLAAGQSVDYKFVRTQNCNQPPVYESTNRTLAVPACGQPGFTTDFAWNGPVGSPGNCSASR</sequence>
<reference evidence="11 12" key="1">
    <citation type="submission" date="2024-06" db="EMBL/GenBank/DDBJ databases">
        <title>Complete genome of Phlyctema vagabunda strain 19-DSS-EL-015.</title>
        <authorList>
            <person name="Fiorenzani C."/>
        </authorList>
    </citation>
    <scope>NUCLEOTIDE SEQUENCE [LARGE SCALE GENOMIC DNA]</scope>
    <source>
        <strain evidence="11 12">19-DSS-EL-015</strain>
    </source>
</reference>
<name>A0ABR4P9K8_9HELO</name>
<dbReference type="Gene3D" id="1.50.10.10">
    <property type="match status" value="1"/>
</dbReference>
<dbReference type="InterPro" id="IPR013784">
    <property type="entry name" value="Carb-bd-like_fold"/>
</dbReference>
<organism evidence="11 12">
    <name type="scientific">Phlyctema vagabunda</name>
    <dbReference type="NCBI Taxonomy" id="108571"/>
    <lineage>
        <taxon>Eukaryota</taxon>
        <taxon>Fungi</taxon>
        <taxon>Dikarya</taxon>
        <taxon>Ascomycota</taxon>
        <taxon>Pezizomycotina</taxon>
        <taxon>Leotiomycetes</taxon>
        <taxon>Helotiales</taxon>
        <taxon>Dermateaceae</taxon>
        <taxon>Phlyctema</taxon>
    </lineage>
</organism>
<dbReference type="SMART" id="SM01065">
    <property type="entry name" value="CBM_2"/>
    <property type="match status" value="1"/>
</dbReference>